<dbReference type="EMBL" id="JACXWA010000013">
    <property type="protein sequence ID" value="MBD3869938.1"/>
    <property type="molecule type" value="Genomic_DNA"/>
</dbReference>
<feature type="domain" description="Ancillary SecYEG translocon subunit/Cell division coordinator CpoB TPR" evidence="3">
    <location>
        <begin position="25"/>
        <end position="205"/>
    </location>
</feature>
<keyword evidence="1" id="KW-0802">TPR repeat</keyword>
<dbReference type="PROSITE" id="PS50005">
    <property type="entry name" value="TPR"/>
    <property type="match status" value="1"/>
</dbReference>
<protein>
    <submittedName>
        <fullName evidence="4">Tetratricopeptide repeat protein</fullName>
    </submittedName>
</protein>
<dbReference type="InterPro" id="IPR018704">
    <property type="entry name" value="SecYEG/CpoB_TPR"/>
</dbReference>
<dbReference type="Proteomes" id="UP000598633">
    <property type="component" value="Unassembled WGS sequence"/>
</dbReference>
<dbReference type="InterPro" id="IPR011990">
    <property type="entry name" value="TPR-like_helical_dom_sf"/>
</dbReference>
<feature type="transmembrane region" description="Helical" evidence="2">
    <location>
        <begin position="33"/>
        <end position="55"/>
    </location>
</feature>
<dbReference type="AlphaFoldDB" id="A0A8J6Y3G8"/>
<dbReference type="Gene3D" id="1.25.40.10">
    <property type="entry name" value="Tetratricopeptide repeat domain"/>
    <property type="match status" value="1"/>
</dbReference>
<name>A0A8J6Y3G8_9BACT</name>
<keyword evidence="2" id="KW-1133">Transmembrane helix</keyword>
<dbReference type="Pfam" id="PF09976">
    <property type="entry name" value="TPR_21"/>
    <property type="match status" value="1"/>
</dbReference>
<sequence length="230" mass="25273">MGRRITRKQLKRDDEFVSAAEVIFRWIADNAKALMAGIIAVVVIALLSWAASGWMSSRTDDASLLLHHATKTYEGEATPGSMVPAGNLETAETEFQQVIDSYGRTDQADMARLYLARIALSRGQTDEARAALVELARKHDDDVIGRLANLDLINLRIASGQGAEVAADLEAMVTGQSSGLPRDAALYRLGELFVEEGQPEKARTYLEMLIEEFPESPFLPNARQRLLELG</sequence>
<evidence type="ECO:0000313" key="5">
    <source>
        <dbReference type="Proteomes" id="UP000598633"/>
    </source>
</evidence>
<proteinExistence type="predicted"/>
<evidence type="ECO:0000256" key="1">
    <source>
        <dbReference type="PROSITE-ProRule" id="PRU00339"/>
    </source>
</evidence>
<evidence type="ECO:0000259" key="3">
    <source>
        <dbReference type="Pfam" id="PF09976"/>
    </source>
</evidence>
<gene>
    <name evidence="4" type="ORF">IFJ97_01095</name>
</gene>
<feature type="repeat" description="TPR" evidence="1">
    <location>
        <begin position="183"/>
        <end position="216"/>
    </location>
</feature>
<keyword evidence="2" id="KW-0472">Membrane</keyword>
<keyword evidence="2" id="KW-0812">Transmembrane</keyword>
<evidence type="ECO:0000313" key="4">
    <source>
        <dbReference type="EMBL" id="MBD3869938.1"/>
    </source>
</evidence>
<evidence type="ECO:0000256" key="2">
    <source>
        <dbReference type="SAM" id="Phobius"/>
    </source>
</evidence>
<accession>A0A8J6Y3G8</accession>
<dbReference type="InterPro" id="IPR019734">
    <property type="entry name" value="TPR_rpt"/>
</dbReference>
<reference evidence="4 5" key="1">
    <citation type="submission" date="2020-08" db="EMBL/GenBank/DDBJ databases">
        <title>Acidobacteriota in marine sediments use diverse sulfur dissimilation pathways.</title>
        <authorList>
            <person name="Wasmund K."/>
        </authorList>
    </citation>
    <scope>NUCLEOTIDE SEQUENCE [LARGE SCALE GENOMIC DNA]</scope>
    <source>
        <strain evidence="4">MAG AM3-A</strain>
    </source>
</reference>
<organism evidence="4 5">
    <name type="scientific">Candidatus Sulfomarinibacter kjeldsenii</name>
    <dbReference type="NCBI Taxonomy" id="2885994"/>
    <lineage>
        <taxon>Bacteria</taxon>
        <taxon>Pseudomonadati</taxon>
        <taxon>Acidobacteriota</taxon>
        <taxon>Thermoanaerobaculia</taxon>
        <taxon>Thermoanaerobaculales</taxon>
        <taxon>Candidatus Sulfomarinibacteraceae</taxon>
        <taxon>Candidatus Sulfomarinibacter</taxon>
    </lineage>
</organism>
<comment type="caution">
    <text evidence="4">The sequence shown here is derived from an EMBL/GenBank/DDBJ whole genome shotgun (WGS) entry which is preliminary data.</text>
</comment>
<dbReference type="SUPFAM" id="SSF48452">
    <property type="entry name" value="TPR-like"/>
    <property type="match status" value="1"/>
</dbReference>